<evidence type="ECO:0000256" key="1">
    <source>
        <dbReference type="ARBA" id="ARBA00023242"/>
    </source>
</evidence>
<dbReference type="Proteomes" id="UP001172155">
    <property type="component" value="Unassembled WGS sequence"/>
</dbReference>
<dbReference type="AlphaFoldDB" id="A0AA40F5V0"/>
<feature type="region of interest" description="Disordered" evidence="2">
    <location>
        <begin position="1"/>
        <end position="33"/>
    </location>
</feature>
<dbReference type="Pfam" id="PF00172">
    <property type="entry name" value="Zn_clus"/>
    <property type="match status" value="1"/>
</dbReference>
<gene>
    <name evidence="4" type="ORF">B0T18DRAFT_402435</name>
</gene>
<name>A0AA40F5V0_9PEZI</name>
<feature type="domain" description="Zn(2)-C6 fungal-type" evidence="3">
    <location>
        <begin position="276"/>
        <end position="307"/>
    </location>
</feature>
<dbReference type="InterPro" id="IPR001138">
    <property type="entry name" value="Zn2Cys6_DnaBD"/>
</dbReference>
<evidence type="ECO:0000256" key="2">
    <source>
        <dbReference type="SAM" id="MobiDB-lite"/>
    </source>
</evidence>
<sequence>MDARLTRTRSPPGQRPHISPPPAPDSDLKDQFKRRIEDIQRRRDQAAADMTDRLYAMIVAYKEADQGMVDEHVACLAQFSSLFPDAINTYKWAKPCIGVPEREYFAQRGIAFTYHPATDRYGLGQRGPPPEEKPSSSPDYFPQKPSHRFKTLPFRSPSPLSSTLSSVPPSPEHTLASEDKASAPENQDTRPAKRSAEPSSSDELASEPPQPAPPKPKRPRGPPETPGRKPLPTSRRPRPATPSQQPNEAPPPLPSRSLPPPAPPNTSARKIYPGPRCIECSKRKKACDRDLPCSRCVGTGRAERCRYSQKRVPR</sequence>
<evidence type="ECO:0000259" key="3">
    <source>
        <dbReference type="PROSITE" id="PS50048"/>
    </source>
</evidence>
<organism evidence="4 5">
    <name type="scientific">Schizothecium vesticola</name>
    <dbReference type="NCBI Taxonomy" id="314040"/>
    <lineage>
        <taxon>Eukaryota</taxon>
        <taxon>Fungi</taxon>
        <taxon>Dikarya</taxon>
        <taxon>Ascomycota</taxon>
        <taxon>Pezizomycotina</taxon>
        <taxon>Sordariomycetes</taxon>
        <taxon>Sordariomycetidae</taxon>
        <taxon>Sordariales</taxon>
        <taxon>Schizotheciaceae</taxon>
        <taxon>Schizothecium</taxon>
    </lineage>
</organism>
<evidence type="ECO:0000313" key="4">
    <source>
        <dbReference type="EMBL" id="KAK0751401.1"/>
    </source>
</evidence>
<keyword evidence="1" id="KW-0539">Nucleus</keyword>
<feature type="compositionally biased region" description="Pro residues" evidence="2">
    <location>
        <begin position="248"/>
        <end position="264"/>
    </location>
</feature>
<dbReference type="GO" id="GO:0000981">
    <property type="term" value="F:DNA-binding transcription factor activity, RNA polymerase II-specific"/>
    <property type="evidence" value="ECO:0007669"/>
    <property type="project" value="InterPro"/>
</dbReference>
<dbReference type="EMBL" id="JAUKUD010000002">
    <property type="protein sequence ID" value="KAK0751401.1"/>
    <property type="molecule type" value="Genomic_DNA"/>
</dbReference>
<feature type="compositionally biased region" description="Basic and acidic residues" evidence="2">
    <location>
        <begin position="175"/>
        <end position="196"/>
    </location>
</feature>
<protein>
    <recommendedName>
        <fullName evidence="3">Zn(2)-C6 fungal-type domain-containing protein</fullName>
    </recommendedName>
</protein>
<proteinExistence type="predicted"/>
<reference evidence="4" key="1">
    <citation type="submission" date="2023-06" db="EMBL/GenBank/DDBJ databases">
        <title>Genome-scale phylogeny and comparative genomics of the fungal order Sordariales.</title>
        <authorList>
            <consortium name="Lawrence Berkeley National Laboratory"/>
            <person name="Hensen N."/>
            <person name="Bonometti L."/>
            <person name="Westerberg I."/>
            <person name="Brannstrom I.O."/>
            <person name="Guillou S."/>
            <person name="Cros-Aarteil S."/>
            <person name="Calhoun S."/>
            <person name="Haridas S."/>
            <person name="Kuo A."/>
            <person name="Mondo S."/>
            <person name="Pangilinan J."/>
            <person name="Riley R."/>
            <person name="LaButti K."/>
            <person name="Andreopoulos B."/>
            <person name="Lipzen A."/>
            <person name="Chen C."/>
            <person name="Yanf M."/>
            <person name="Daum C."/>
            <person name="Ng V."/>
            <person name="Clum A."/>
            <person name="Steindorff A."/>
            <person name="Ohm R."/>
            <person name="Martin F."/>
            <person name="Silar P."/>
            <person name="Natvig D."/>
            <person name="Lalanne C."/>
            <person name="Gautier V."/>
            <person name="Ament-velasquez S.L."/>
            <person name="Kruys A."/>
            <person name="Hutchinson M.I."/>
            <person name="Powell A.J."/>
            <person name="Barry K."/>
            <person name="Miller A.N."/>
            <person name="Grigoriev I.V."/>
            <person name="Debuchy R."/>
            <person name="Gladieux P."/>
            <person name="Thoren M.H."/>
            <person name="Johannesson H."/>
        </authorList>
    </citation>
    <scope>NUCLEOTIDE SEQUENCE</scope>
    <source>
        <strain evidence="4">SMH3187-1</strain>
    </source>
</reference>
<dbReference type="GO" id="GO:0008270">
    <property type="term" value="F:zinc ion binding"/>
    <property type="evidence" value="ECO:0007669"/>
    <property type="project" value="InterPro"/>
</dbReference>
<accession>A0AA40F5V0</accession>
<keyword evidence="5" id="KW-1185">Reference proteome</keyword>
<comment type="caution">
    <text evidence="4">The sequence shown here is derived from an EMBL/GenBank/DDBJ whole genome shotgun (WGS) entry which is preliminary data.</text>
</comment>
<feature type="compositionally biased region" description="Low complexity" evidence="2">
    <location>
        <begin position="152"/>
        <end position="167"/>
    </location>
</feature>
<dbReference type="PROSITE" id="PS50048">
    <property type="entry name" value="ZN2_CY6_FUNGAL_2"/>
    <property type="match status" value="1"/>
</dbReference>
<feature type="region of interest" description="Disordered" evidence="2">
    <location>
        <begin position="119"/>
        <end position="275"/>
    </location>
</feature>
<evidence type="ECO:0000313" key="5">
    <source>
        <dbReference type="Proteomes" id="UP001172155"/>
    </source>
</evidence>
<dbReference type="CDD" id="cd00067">
    <property type="entry name" value="GAL4"/>
    <property type="match status" value="1"/>
</dbReference>